<sequence>MIKYHAEEIKRVMTYEICSRDVFSKYINVNTSSLTEIQRALRFIYLLSQSFASKGNNYGYGTSTRPSPQIFDTEDLLNLKERLRNTYIENLSFEEIIRRYDREYTFFFCDLPYFETAGYKNKFNEEEHVKLKNLLQCIKGKFLLTINDHEKVREWYKDFNIVENEVGYSVCKEEKGRRRFKELIITNYIICSFFFKY</sequence>
<dbReference type="GO" id="GO:0032259">
    <property type="term" value="P:methylation"/>
    <property type="evidence" value="ECO:0007669"/>
    <property type="project" value="UniProtKB-KW"/>
</dbReference>
<dbReference type="InterPro" id="IPR012327">
    <property type="entry name" value="MeTrfase_D12"/>
</dbReference>
<evidence type="ECO:0000313" key="5">
    <source>
        <dbReference type="Proteomes" id="UP000694308"/>
    </source>
</evidence>
<evidence type="ECO:0000256" key="1">
    <source>
        <dbReference type="ARBA" id="ARBA00022603"/>
    </source>
</evidence>
<dbReference type="GO" id="GO:0009007">
    <property type="term" value="F:site-specific DNA-methyltransferase (adenine-specific) activity"/>
    <property type="evidence" value="ECO:0007669"/>
    <property type="project" value="InterPro"/>
</dbReference>
<name>A0A949TPN7_9CLOT</name>
<keyword evidence="1 4" id="KW-0489">Methyltransferase</keyword>
<dbReference type="Proteomes" id="UP000694308">
    <property type="component" value="Unassembled WGS sequence"/>
</dbReference>
<dbReference type="GO" id="GO:1904047">
    <property type="term" value="F:S-adenosyl-L-methionine binding"/>
    <property type="evidence" value="ECO:0007669"/>
    <property type="project" value="TreeGrafter"/>
</dbReference>
<dbReference type="GO" id="GO:0006298">
    <property type="term" value="P:mismatch repair"/>
    <property type="evidence" value="ECO:0007669"/>
    <property type="project" value="TreeGrafter"/>
</dbReference>
<keyword evidence="3" id="KW-0949">S-adenosyl-L-methionine</keyword>
<evidence type="ECO:0000313" key="4">
    <source>
        <dbReference type="EMBL" id="MBV7273102.1"/>
    </source>
</evidence>
<evidence type="ECO:0000256" key="3">
    <source>
        <dbReference type="ARBA" id="ARBA00022691"/>
    </source>
</evidence>
<comment type="caution">
    <text evidence="4">The sequence shown here is derived from an EMBL/GenBank/DDBJ whole genome shotgun (WGS) entry which is preliminary data.</text>
</comment>
<dbReference type="GO" id="GO:0009307">
    <property type="term" value="P:DNA restriction-modification system"/>
    <property type="evidence" value="ECO:0007669"/>
    <property type="project" value="InterPro"/>
</dbReference>
<keyword evidence="5" id="KW-1185">Reference proteome</keyword>
<protein>
    <submittedName>
        <fullName evidence="4">DNA adenine methylase</fullName>
    </submittedName>
</protein>
<accession>A0A949TPN7</accession>
<evidence type="ECO:0000256" key="2">
    <source>
        <dbReference type="ARBA" id="ARBA00022679"/>
    </source>
</evidence>
<organism evidence="4 5">
    <name type="scientific">Clostridium thailandense</name>
    <dbReference type="NCBI Taxonomy" id="2794346"/>
    <lineage>
        <taxon>Bacteria</taxon>
        <taxon>Bacillati</taxon>
        <taxon>Bacillota</taxon>
        <taxon>Clostridia</taxon>
        <taxon>Eubacteriales</taxon>
        <taxon>Clostridiaceae</taxon>
        <taxon>Clostridium</taxon>
    </lineage>
</organism>
<dbReference type="EMBL" id="JAEEGC010000037">
    <property type="protein sequence ID" value="MBV7273102.1"/>
    <property type="molecule type" value="Genomic_DNA"/>
</dbReference>
<dbReference type="GO" id="GO:0043565">
    <property type="term" value="F:sequence-specific DNA binding"/>
    <property type="evidence" value="ECO:0007669"/>
    <property type="project" value="TreeGrafter"/>
</dbReference>
<keyword evidence="2" id="KW-0808">Transferase</keyword>
<proteinExistence type="predicted"/>
<reference evidence="4" key="1">
    <citation type="submission" date="2020-12" db="EMBL/GenBank/DDBJ databases">
        <title>Clostridium thailandense sp. nov., a novel acetogenic bacterium isolated from peat land soil in Thailand.</title>
        <authorList>
            <person name="Chaikitkaew S."/>
            <person name="Birkeland N.K."/>
        </authorList>
    </citation>
    <scope>NUCLEOTIDE SEQUENCE</scope>
    <source>
        <strain evidence="4">PL3</strain>
    </source>
</reference>
<dbReference type="PANTHER" id="PTHR30481">
    <property type="entry name" value="DNA ADENINE METHYLASE"/>
    <property type="match status" value="1"/>
</dbReference>
<dbReference type="Pfam" id="PF02086">
    <property type="entry name" value="MethyltransfD12"/>
    <property type="match status" value="1"/>
</dbReference>
<gene>
    <name evidence="4" type="ORF">I6U48_09285</name>
</gene>
<dbReference type="AlphaFoldDB" id="A0A949TPN7"/>